<dbReference type="SMART" id="SM00834">
    <property type="entry name" value="CxxC_CXXC_SSSS"/>
    <property type="match status" value="1"/>
</dbReference>
<protein>
    <submittedName>
        <fullName evidence="3">FmdB family transcriptional regulator</fullName>
    </submittedName>
</protein>
<dbReference type="Pfam" id="PF09723">
    <property type="entry name" value="Zn_ribbon_8"/>
    <property type="match status" value="1"/>
</dbReference>
<organism evidence="3 4">
    <name type="scientific">Lacisediminihabitans changchengi</name>
    <dbReference type="NCBI Taxonomy" id="2787634"/>
    <lineage>
        <taxon>Bacteria</taxon>
        <taxon>Bacillati</taxon>
        <taxon>Actinomycetota</taxon>
        <taxon>Actinomycetes</taxon>
        <taxon>Micrococcales</taxon>
        <taxon>Microbacteriaceae</taxon>
        <taxon>Lacisediminihabitans</taxon>
    </lineage>
</organism>
<feature type="region of interest" description="Disordered" evidence="1">
    <location>
        <begin position="59"/>
        <end position="109"/>
    </location>
</feature>
<feature type="compositionally biased region" description="Basic and acidic residues" evidence="1">
    <location>
        <begin position="91"/>
        <end position="100"/>
    </location>
</feature>
<reference evidence="3" key="1">
    <citation type="submission" date="2021-01" db="EMBL/GenBank/DDBJ databases">
        <title>Lacisediminihabitans sp. nov. strain G11-30, isolated from Antarctic Soil.</title>
        <authorList>
            <person name="Li J."/>
        </authorList>
    </citation>
    <scope>NUCLEOTIDE SEQUENCE</scope>
    <source>
        <strain evidence="3">G11-30</strain>
    </source>
</reference>
<dbReference type="EMBL" id="JAEPES010000002">
    <property type="protein sequence ID" value="MBK4347148.1"/>
    <property type="molecule type" value="Genomic_DNA"/>
</dbReference>
<sequence>MPTYSYRCANCGFEFDKHQSFSEDSLIICPNCEEPTLRKVFKSIGVSFNGSGFYRNDSRAAEKGAAKSKNAAASTSDAGSSTPAPAAAPKSDAKKSETKKPSTPSSPTS</sequence>
<evidence type="ECO:0000256" key="1">
    <source>
        <dbReference type="SAM" id="MobiDB-lite"/>
    </source>
</evidence>
<gene>
    <name evidence="3" type="ORF">IV501_05830</name>
</gene>
<dbReference type="RefSeq" id="WP_200555519.1">
    <property type="nucleotide sequence ID" value="NZ_JAEPES010000002.1"/>
</dbReference>
<dbReference type="Proteomes" id="UP000636458">
    <property type="component" value="Unassembled WGS sequence"/>
</dbReference>
<comment type="caution">
    <text evidence="3">The sequence shown here is derived from an EMBL/GenBank/DDBJ whole genome shotgun (WGS) entry which is preliminary data.</text>
</comment>
<name>A0A934W1R3_9MICO</name>
<evidence type="ECO:0000313" key="3">
    <source>
        <dbReference type="EMBL" id="MBK4347148.1"/>
    </source>
</evidence>
<dbReference type="NCBIfam" id="TIGR02605">
    <property type="entry name" value="CxxC_CxxC_SSSS"/>
    <property type="match status" value="1"/>
</dbReference>
<dbReference type="InterPro" id="IPR013429">
    <property type="entry name" value="Regulatory_FmdB_Zinc_ribbon"/>
</dbReference>
<evidence type="ECO:0000313" key="4">
    <source>
        <dbReference type="Proteomes" id="UP000636458"/>
    </source>
</evidence>
<proteinExistence type="predicted"/>
<dbReference type="PANTHER" id="PTHR34404:SF2">
    <property type="entry name" value="CONSERVED SERINE RICH PROTEIN"/>
    <property type="match status" value="1"/>
</dbReference>
<evidence type="ECO:0000259" key="2">
    <source>
        <dbReference type="SMART" id="SM00834"/>
    </source>
</evidence>
<feature type="domain" description="Putative regulatory protein FmdB zinc ribbon" evidence="2">
    <location>
        <begin position="1"/>
        <end position="42"/>
    </location>
</feature>
<feature type="compositionally biased region" description="Low complexity" evidence="1">
    <location>
        <begin position="67"/>
        <end position="90"/>
    </location>
</feature>
<accession>A0A934W1R3</accession>
<dbReference type="AlphaFoldDB" id="A0A934W1R3"/>
<dbReference type="PANTHER" id="PTHR34404">
    <property type="entry name" value="REGULATORY PROTEIN, FMDB FAMILY"/>
    <property type="match status" value="1"/>
</dbReference>
<keyword evidence="4" id="KW-1185">Reference proteome</keyword>